<dbReference type="PANTHER" id="PTHR10350:SF6">
    <property type="entry name" value="NUCLEAR PORE COMPLEX PROTEIN NUP155"/>
    <property type="match status" value="1"/>
</dbReference>
<dbReference type="Gene3D" id="1.20.120.1880">
    <property type="entry name" value="Nucleoporin, helical C-terminal domain"/>
    <property type="match status" value="1"/>
</dbReference>
<dbReference type="InterPro" id="IPR042538">
    <property type="entry name" value="Nucleoporin_Nup155_C_3"/>
</dbReference>
<keyword evidence="4" id="KW-0539">Nucleus</keyword>
<evidence type="ECO:0000313" key="9">
    <source>
        <dbReference type="Proteomes" id="UP000440578"/>
    </source>
</evidence>
<keyword evidence="3" id="KW-0813">Transport</keyword>
<feature type="domain" description="Nucleoporin Nup133/Nup155-like C-terminal" evidence="6">
    <location>
        <begin position="641"/>
        <end position="1280"/>
    </location>
</feature>
<dbReference type="Pfam" id="PF03177">
    <property type="entry name" value="Nucleoporin_C"/>
    <property type="match status" value="1"/>
</dbReference>
<feature type="region of interest" description="Disordered" evidence="5">
    <location>
        <begin position="963"/>
        <end position="995"/>
    </location>
</feature>
<accession>A0A6A4WPG4</accession>
<dbReference type="Gene3D" id="1.20.58.1780">
    <property type="match status" value="1"/>
</dbReference>
<dbReference type="InterPro" id="IPR042533">
    <property type="entry name" value="Nucleoporin_Nup155_C_1"/>
</dbReference>
<dbReference type="Gene3D" id="1.25.40.450">
    <property type="entry name" value="Nucleoporin, helical domain, N-terminal subdomain"/>
    <property type="match status" value="1"/>
</dbReference>
<dbReference type="InterPro" id="IPR007187">
    <property type="entry name" value="Nucleoporin_Nup133/Nup155_C"/>
</dbReference>
<reference evidence="8 9" key="1">
    <citation type="submission" date="2019-07" db="EMBL/GenBank/DDBJ databases">
        <title>Draft genome assembly of a fouling barnacle, Amphibalanus amphitrite (Darwin, 1854): The first reference genome for Thecostraca.</title>
        <authorList>
            <person name="Kim W."/>
        </authorList>
    </citation>
    <scope>NUCLEOTIDE SEQUENCE [LARGE SCALE GENOMIC DNA]</scope>
    <source>
        <strain evidence="8">SNU_AA5</strain>
        <tissue evidence="8">Soma without cirri and trophi</tissue>
    </source>
</reference>
<comment type="subcellular location">
    <subcellularLocation>
        <location evidence="1">Nucleus</location>
    </subcellularLocation>
</comment>
<dbReference type="GO" id="GO:0000972">
    <property type="term" value="P:transcription-dependent tethering of RNA polymerase II gene DNA at nuclear periphery"/>
    <property type="evidence" value="ECO:0007669"/>
    <property type="project" value="TreeGrafter"/>
</dbReference>
<dbReference type="GO" id="GO:0036228">
    <property type="term" value="P:protein localization to nuclear inner membrane"/>
    <property type="evidence" value="ECO:0007669"/>
    <property type="project" value="TreeGrafter"/>
</dbReference>
<name>A0A6A4WPG4_AMPAM</name>
<evidence type="ECO:0000259" key="7">
    <source>
        <dbReference type="Pfam" id="PF08801"/>
    </source>
</evidence>
<dbReference type="Pfam" id="PF08801">
    <property type="entry name" value="Nucleoporin_N"/>
    <property type="match status" value="1"/>
</dbReference>
<comment type="caution">
    <text evidence="8">The sequence shown here is derived from an EMBL/GenBank/DDBJ whole genome shotgun (WGS) entry which is preliminary data.</text>
</comment>
<dbReference type="InterPro" id="IPR014908">
    <property type="entry name" value="Nucleoporin_Nup133/Nup155_N"/>
</dbReference>
<evidence type="ECO:0000256" key="1">
    <source>
        <dbReference type="ARBA" id="ARBA00004123"/>
    </source>
</evidence>
<dbReference type="PANTHER" id="PTHR10350">
    <property type="entry name" value="NUCLEAR PORE COMPLEX PROTEIN NUP155"/>
    <property type="match status" value="1"/>
</dbReference>
<sequence>MPASPAVSMSFSGGRPLAPAGAGLQEALSAAGATLERLLAADTQFPSLADRLRIGSQPCPTVSGLHEADYPSLGAAGGRGGLGLRQISAGKKVPLPAELVEHFNHLQCNCMMGLFPELDRAWLTIDNDIYVWLFETGANLAYYDGLSETILAVGLVRPRPGVFQAHIQHLLCLATPLEIVLLGVTMSRPAAPGGPAEMHVLPEPLFSIASDGAYVTTVVGTPSGRVFLGAKDGCLYELVYQATESWFSRRCRKINHSSSALSVLVPTFLSAAFSDEDPLLQLQVDASRNVLYTRSEKGTVQVYDLGDDGQQTVRVAALSQFSIVQAAEGVARTVDPSNFRPVLDISPVTAAESAHVQLVVTTGAGVRLYFSTAPTAGGRPTSLQLRHIRLPPGFAANATQRPAALHMARYSDGTALLVAAQSEELDVLWLLSGDAFPAAGQLTELQSTLALDWHTWALQPLPERPLVRCEPAGAPRPPLVVTQHARLPRRYVALSTRGVQVLEQLRPVDQLRALLEDAGRPDSDAVRAFFTLHTEAQACATCLILACSDAPQDAQLAAWAERAFLLYGGEPQVVAPPAGAGHPASPHSTSLLGASFHPQQVSTPQPSRPAPFAAGSPPLALSAAVSPDTSLAAAPAEVLFSGKHDGLYLYAARLLRPVWASRVVREFSPGPGQVHLVSAASSEELGWLSGQLELLSRLLQRHSPLQPPFADTVSTQQLQQRMNSYLEQDEGGRMAAGRGHHLHHQQALQAERQSLLHLRELIAYTRQVLGLVKIVTDHQTHVVTEALSREDQSALRLMTFRDLTLSGRTMCTQLIAALIGRYLSDNGSTEAVSAQLRALAPAVFREEDAISSQASEKLMAARNASSPSERQRLLGEALALAKRVAGQLQLAAVCQQFQAAHDYEGVVELVLAAAEKRDPQEVALHYYRNGEPAEDLQGRQAFRERDECYTVVLEMLSALVRASHGQRQSPVPARPGAPPAAEPADQPQQAQRQAERVIDAVLKSRDELLHVAVYNWMVVEGMSERLLQVRSPYIEPFLTRSSGAAPGVQMLDLLWKHYERSGNHLAAAKVLAKLAERHGTDVDLARRIEYLARAVLCVKSSQMQVAAAASQGEFLHELEEKVEVARVQWRVLEAARGRSPEAETRLNADLLDVTALYSLCERLGLARCQLAIVVCAGHRDAALVRDLWRRLLAALLQQAGSAEAAAPAVTELAREYRGQPAYCPLDTIVRHLEEHSCRHSMTPPEWAAAALAEAGVSLPELLSVYQSLYSQDDPLWTVFQSLYSQDDPLWTVFQSLYSQDDPL</sequence>
<dbReference type="GO" id="GO:0017056">
    <property type="term" value="F:structural constituent of nuclear pore"/>
    <property type="evidence" value="ECO:0007669"/>
    <property type="project" value="InterPro"/>
</dbReference>
<dbReference type="GO" id="GO:0006405">
    <property type="term" value="P:RNA export from nucleus"/>
    <property type="evidence" value="ECO:0007669"/>
    <property type="project" value="TreeGrafter"/>
</dbReference>
<dbReference type="InterPro" id="IPR004870">
    <property type="entry name" value="Nucleoporin_Nup155"/>
</dbReference>
<comment type="similarity">
    <text evidence="2">Belongs to the non-repetitive/WGA-negative nucleoporin family.</text>
</comment>
<feature type="region of interest" description="Disordered" evidence="5">
    <location>
        <begin position="576"/>
        <end position="613"/>
    </location>
</feature>
<evidence type="ECO:0000256" key="4">
    <source>
        <dbReference type="ARBA" id="ARBA00023242"/>
    </source>
</evidence>
<protein>
    <submittedName>
        <fullName evidence="8">Nuclear pore complex protein Nup155</fullName>
    </submittedName>
</protein>
<feature type="compositionally biased region" description="Low complexity" evidence="5">
    <location>
        <begin position="982"/>
        <end position="992"/>
    </location>
</feature>
<dbReference type="OrthoDB" id="6335686at2759"/>
<dbReference type="EMBL" id="VIIS01000414">
    <property type="protein sequence ID" value="KAF0309316.1"/>
    <property type="molecule type" value="Genomic_DNA"/>
</dbReference>
<dbReference type="Proteomes" id="UP000440578">
    <property type="component" value="Unassembled WGS sequence"/>
</dbReference>
<keyword evidence="9" id="KW-1185">Reference proteome</keyword>
<gene>
    <name evidence="8" type="primary">NUP155</name>
    <name evidence="8" type="ORF">FJT64_002077</name>
</gene>
<evidence type="ECO:0000259" key="6">
    <source>
        <dbReference type="Pfam" id="PF03177"/>
    </source>
</evidence>
<evidence type="ECO:0000256" key="3">
    <source>
        <dbReference type="ARBA" id="ARBA00022448"/>
    </source>
</evidence>
<feature type="domain" description="Nucleoporin Nup133/Nup155-like N-terminal" evidence="7">
    <location>
        <begin position="91"/>
        <end position="457"/>
    </location>
</feature>
<dbReference type="GO" id="GO:0006606">
    <property type="term" value="P:protein import into nucleus"/>
    <property type="evidence" value="ECO:0007669"/>
    <property type="project" value="TreeGrafter"/>
</dbReference>
<dbReference type="InterPro" id="IPR042537">
    <property type="entry name" value="Nucleoporin_Nup155_C_2"/>
</dbReference>
<evidence type="ECO:0000313" key="8">
    <source>
        <dbReference type="EMBL" id="KAF0309316.1"/>
    </source>
</evidence>
<organism evidence="8 9">
    <name type="scientific">Amphibalanus amphitrite</name>
    <name type="common">Striped barnacle</name>
    <name type="synonym">Balanus amphitrite</name>
    <dbReference type="NCBI Taxonomy" id="1232801"/>
    <lineage>
        <taxon>Eukaryota</taxon>
        <taxon>Metazoa</taxon>
        <taxon>Ecdysozoa</taxon>
        <taxon>Arthropoda</taxon>
        <taxon>Crustacea</taxon>
        <taxon>Multicrustacea</taxon>
        <taxon>Cirripedia</taxon>
        <taxon>Thoracica</taxon>
        <taxon>Thoracicalcarea</taxon>
        <taxon>Balanomorpha</taxon>
        <taxon>Balanoidea</taxon>
        <taxon>Balanidae</taxon>
        <taxon>Amphibalaninae</taxon>
        <taxon>Amphibalanus</taxon>
    </lineage>
</organism>
<proteinExistence type="inferred from homology"/>
<dbReference type="Gene3D" id="1.25.40.440">
    <property type="entry name" value="Nucleoporin, helical domain, central subdomain"/>
    <property type="match status" value="1"/>
</dbReference>
<feature type="compositionally biased region" description="Polar residues" evidence="5">
    <location>
        <begin position="589"/>
        <end position="605"/>
    </location>
</feature>
<dbReference type="GO" id="GO:0044611">
    <property type="term" value="C:nuclear pore inner ring"/>
    <property type="evidence" value="ECO:0007669"/>
    <property type="project" value="TreeGrafter"/>
</dbReference>
<evidence type="ECO:0000256" key="5">
    <source>
        <dbReference type="SAM" id="MobiDB-lite"/>
    </source>
</evidence>
<evidence type="ECO:0000256" key="2">
    <source>
        <dbReference type="ARBA" id="ARBA00007373"/>
    </source>
</evidence>
<feature type="compositionally biased region" description="Pro residues" evidence="5">
    <location>
        <begin position="972"/>
        <end position="981"/>
    </location>
</feature>
<dbReference type="FunFam" id="1.25.40.440:FF:000001">
    <property type="entry name" value="Nuclear pore complex subunit"/>
    <property type="match status" value="1"/>
</dbReference>
<feature type="compositionally biased region" description="Low complexity" evidence="5">
    <location>
        <begin position="576"/>
        <end position="588"/>
    </location>
</feature>